<organism evidence="1 2">
    <name type="scientific">Arctium lappa</name>
    <name type="common">Greater burdock</name>
    <name type="synonym">Lappa major</name>
    <dbReference type="NCBI Taxonomy" id="4217"/>
    <lineage>
        <taxon>Eukaryota</taxon>
        <taxon>Viridiplantae</taxon>
        <taxon>Streptophyta</taxon>
        <taxon>Embryophyta</taxon>
        <taxon>Tracheophyta</taxon>
        <taxon>Spermatophyta</taxon>
        <taxon>Magnoliopsida</taxon>
        <taxon>eudicotyledons</taxon>
        <taxon>Gunneridae</taxon>
        <taxon>Pentapetalae</taxon>
        <taxon>asterids</taxon>
        <taxon>campanulids</taxon>
        <taxon>Asterales</taxon>
        <taxon>Asteraceae</taxon>
        <taxon>Carduoideae</taxon>
        <taxon>Cardueae</taxon>
        <taxon>Arctiinae</taxon>
        <taxon>Arctium</taxon>
    </lineage>
</organism>
<comment type="caution">
    <text evidence="1">The sequence shown here is derived from an EMBL/GenBank/DDBJ whole genome shotgun (WGS) entry which is preliminary data.</text>
</comment>
<protein>
    <submittedName>
        <fullName evidence="1">Uncharacterized protein</fullName>
    </submittedName>
</protein>
<evidence type="ECO:0000313" key="1">
    <source>
        <dbReference type="EMBL" id="KAI3681549.1"/>
    </source>
</evidence>
<keyword evidence="2" id="KW-1185">Reference proteome</keyword>
<gene>
    <name evidence="1" type="ORF">L6452_36348</name>
</gene>
<name>A0ACB8YA27_ARCLA</name>
<proteinExistence type="predicted"/>
<dbReference type="Proteomes" id="UP001055879">
    <property type="component" value="Linkage Group LG13"/>
</dbReference>
<accession>A0ACB8YA27</accession>
<reference evidence="1 2" key="2">
    <citation type="journal article" date="2022" name="Mol. Ecol. Resour.">
        <title>The genomes of chicory, endive, great burdock and yacon provide insights into Asteraceae paleo-polyploidization history and plant inulin production.</title>
        <authorList>
            <person name="Fan W."/>
            <person name="Wang S."/>
            <person name="Wang H."/>
            <person name="Wang A."/>
            <person name="Jiang F."/>
            <person name="Liu H."/>
            <person name="Zhao H."/>
            <person name="Xu D."/>
            <person name="Zhang Y."/>
        </authorList>
    </citation>
    <scope>NUCLEOTIDE SEQUENCE [LARGE SCALE GENOMIC DNA]</scope>
    <source>
        <strain evidence="2">cv. Niubang</strain>
    </source>
</reference>
<evidence type="ECO:0000313" key="2">
    <source>
        <dbReference type="Proteomes" id="UP001055879"/>
    </source>
</evidence>
<reference evidence="2" key="1">
    <citation type="journal article" date="2022" name="Mol. Ecol. Resour.">
        <title>The genomes of chicory, endive, great burdock and yacon provide insights into Asteraceae palaeo-polyploidization history and plant inulin production.</title>
        <authorList>
            <person name="Fan W."/>
            <person name="Wang S."/>
            <person name="Wang H."/>
            <person name="Wang A."/>
            <person name="Jiang F."/>
            <person name="Liu H."/>
            <person name="Zhao H."/>
            <person name="Xu D."/>
            <person name="Zhang Y."/>
        </authorList>
    </citation>
    <scope>NUCLEOTIDE SEQUENCE [LARGE SCALE GENOMIC DNA]</scope>
    <source>
        <strain evidence="2">cv. Niubang</strain>
    </source>
</reference>
<dbReference type="EMBL" id="CM042059">
    <property type="protein sequence ID" value="KAI3681549.1"/>
    <property type="molecule type" value="Genomic_DNA"/>
</dbReference>
<sequence>MLRADRKDNLYRMTFTKHTNTNSEKHCLVYLNNEDAWLWHKKFSHLNFSSLDKLVKLNLVNELPSLKFEKDLLCSACEMGKLKKASHRTKTKSDVLEILINLLKRLQVLFSCNIQKLRSDNGTKFRNAKINSYLSEEVISPNFYAARTPEQNGVVERNNRTLVEAARTMPAGSDLPTIFWAEAVSTTYFTQNRATIVKRFKKVACELINNRRPNVKYFHVFRCMCFILNDRDQLTKFDKKANVGKFIGYSLTAKAFRVLNLRTRTIQESINVSFDEKESRSSKTQNSHSQTKEASDSSKLRESELNKIFDDFFFDEDNSEFIFRDNQRA</sequence>